<feature type="chain" id="PRO_5022978308" evidence="2">
    <location>
        <begin position="22"/>
        <end position="215"/>
    </location>
</feature>
<evidence type="ECO:0000313" key="3">
    <source>
        <dbReference type="EMBL" id="TYS75749.1"/>
    </source>
</evidence>
<protein>
    <submittedName>
        <fullName evidence="3">Uncharacterized protein</fullName>
    </submittedName>
</protein>
<organism evidence="3 4">
    <name type="scientific">Rossellomorea aquimaris</name>
    <dbReference type="NCBI Taxonomy" id="189382"/>
    <lineage>
        <taxon>Bacteria</taxon>
        <taxon>Bacillati</taxon>
        <taxon>Bacillota</taxon>
        <taxon>Bacilli</taxon>
        <taxon>Bacillales</taxon>
        <taxon>Bacillaceae</taxon>
        <taxon>Rossellomorea</taxon>
    </lineage>
</organism>
<dbReference type="Proteomes" id="UP000325054">
    <property type="component" value="Unassembled WGS sequence"/>
</dbReference>
<evidence type="ECO:0000256" key="2">
    <source>
        <dbReference type="SAM" id="SignalP"/>
    </source>
</evidence>
<comment type="caution">
    <text evidence="3">The sequence shown here is derived from an EMBL/GenBank/DDBJ whole genome shotgun (WGS) entry which is preliminary data.</text>
</comment>
<feature type="coiled-coil region" evidence="1">
    <location>
        <begin position="30"/>
        <end position="117"/>
    </location>
</feature>
<reference evidence="3 4" key="1">
    <citation type="submission" date="2019-08" db="EMBL/GenBank/DDBJ databases">
        <title>Bacillus genomes from the desert of Cuatro Cienegas, Coahuila.</title>
        <authorList>
            <person name="Olmedo-Alvarez G."/>
        </authorList>
    </citation>
    <scope>NUCLEOTIDE SEQUENCE [LARGE SCALE GENOMIC DNA]</scope>
    <source>
        <strain evidence="3 4">CH451a_14T</strain>
    </source>
</reference>
<feature type="signal peptide" evidence="2">
    <location>
        <begin position="1"/>
        <end position="21"/>
    </location>
</feature>
<keyword evidence="1" id="KW-0175">Coiled coil</keyword>
<gene>
    <name evidence="3" type="ORF">FZC80_16225</name>
</gene>
<dbReference type="AlphaFoldDB" id="A0A5D4TLA3"/>
<name>A0A5D4TLA3_9BACI</name>
<sequence length="215" mass="22544">MGLLSAKAISILAAGTIGVSAATFGATDVVDSVKNNISSLKQEAQLLHDEAYSKITNANGVIAEKNTEINRLEVAFDDQNAETVEANAEITKGESEISKANSELAKAEAAIGTLNTESGNALQTVTGLVDLPAVTDTDDNTKVVGLKMSIAYAGGKIKLANPNTEDVVVRTVFDGVEDSITVPAGDVVYMEKEVAQGKHNFYYTTGGVEYKKTAL</sequence>
<dbReference type="RefSeq" id="WP_148992450.1">
    <property type="nucleotide sequence ID" value="NZ_VTEW01000015.1"/>
</dbReference>
<dbReference type="EMBL" id="VTEW01000015">
    <property type="protein sequence ID" value="TYS75749.1"/>
    <property type="molecule type" value="Genomic_DNA"/>
</dbReference>
<proteinExistence type="predicted"/>
<accession>A0A5D4TLA3</accession>
<evidence type="ECO:0000313" key="4">
    <source>
        <dbReference type="Proteomes" id="UP000325054"/>
    </source>
</evidence>
<keyword evidence="2" id="KW-0732">Signal</keyword>
<evidence type="ECO:0000256" key="1">
    <source>
        <dbReference type="SAM" id="Coils"/>
    </source>
</evidence>